<dbReference type="Proteomes" id="UP000253517">
    <property type="component" value="Unassembled WGS sequence"/>
</dbReference>
<sequence length="135" mass="14769">MVRKTLLLLTLSTSFALLSCERDDFDINDPRLNYTGTWDVKETEGDFAPQSYTVTIDLGELANNLIIRGLYAQGPNFTTTALVSGRSLEIPVQTRTGLTLSGSGTANQNYTVISLQFSVNDGSSTDNVKAELKKR</sequence>
<evidence type="ECO:0000313" key="1">
    <source>
        <dbReference type="EMBL" id="RCX03874.1"/>
    </source>
</evidence>
<gene>
    <name evidence="1" type="ORF">DES35_102330</name>
</gene>
<dbReference type="PROSITE" id="PS51257">
    <property type="entry name" value="PROKAR_LIPOPROTEIN"/>
    <property type="match status" value="1"/>
</dbReference>
<dbReference type="EMBL" id="QPJS01000002">
    <property type="protein sequence ID" value="RCX03874.1"/>
    <property type="molecule type" value="Genomic_DNA"/>
</dbReference>
<organism evidence="1 2">
    <name type="scientific">Schleiferia thermophila</name>
    <dbReference type="NCBI Taxonomy" id="884107"/>
    <lineage>
        <taxon>Bacteria</taxon>
        <taxon>Pseudomonadati</taxon>
        <taxon>Bacteroidota</taxon>
        <taxon>Flavobacteriia</taxon>
        <taxon>Flavobacteriales</taxon>
        <taxon>Schleiferiaceae</taxon>
        <taxon>Schleiferia</taxon>
    </lineage>
</organism>
<comment type="caution">
    <text evidence="1">The sequence shown here is derived from an EMBL/GenBank/DDBJ whole genome shotgun (WGS) entry which is preliminary data.</text>
</comment>
<evidence type="ECO:0000313" key="2">
    <source>
        <dbReference type="Proteomes" id="UP000253517"/>
    </source>
</evidence>
<protein>
    <submittedName>
        <fullName evidence="1">Uncharacterized protein</fullName>
    </submittedName>
</protein>
<reference evidence="1 2" key="1">
    <citation type="submission" date="2018-07" db="EMBL/GenBank/DDBJ databases">
        <title>Genomic Encyclopedia of Type Strains, Phase IV (KMG-IV): sequencing the most valuable type-strain genomes for metagenomic binning, comparative biology and taxonomic classification.</title>
        <authorList>
            <person name="Goeker M."/>
        </authorList>
    </citation>
    <scope>NUCLEOTIDE SEQUENCE [LARGE SCALE GENOMIC DNA]</scope>
    <source>
        <strain evidence="1 2">DSM 21410</strain>
    </source>
</reference>
<accession>A0A369A8X7</accession>
<name>A0A369A8X7_9FLAO</name>
<dbReference type="AlphaFoldDB" id="A0A369A8X7"/>
<proteinExistence type="predicted"/>
<keyword evidence="2" id="KW-1185">Reference proteome</keyword>